<sequence>MFLESIATALPRHAFTQPECLDALRQSGLLDSLKPRSGSILNKVLSNGASGIGTRHFCLPEIAPVVERGAQELNEFFEREAPVLAGEALSKALDEAGLAATDLDAVLICTCTGYLCPGVSSHVAEKLGIRPDAYLQDLVGLGCGAAIPMMRSAEGLLAAKPGSKVATIAVEVCSAAFYADDDPGVLISLCLFGDGAAAAIWSDKPGDGRWRAGNFSTVHHPQNREKIRFVNADGKLRNQLDRAVPGLAAEAVSELYGKRSGEPDRVLAHAGGRDVIEAIEEVLPHRLDDTRDVLETCGNMSSPSVMFALERALAGANGDSRWWLTAFGAGFAAHSCEMWRES</sequence>
<dbReference type="EMBL" id="AP024702">
    <property type="protein sequence ID" value="BCX48814.1"/>
    <property type="molecule type" value="Genomic_DNA"/>
</dbReference>
<proteinExistence type="predicted"/>
<dbReference type="InterPro" id="IPR016039">
    <property type="entry name" value="Thiolase-like"/>
</dbReference>
<dbReference type="InterPro" id="IPR001099">
    <property type="entry name" value="Chalcone/stilbene_synt_N"/>
</dbReference>
<protein>
    <submittedName>
        <fullName evidence="3">Chalcone synthase</fullName>
    </submittedName>
</protein>
<accession>A0ABN6H5A8</accession>
<dbReference type="SUPFAM" id="SSF53901">
    <property type="entry name" value="Thiolase-like"/>
    <property type="match status" value="2"/>
</dbReference>
<evidence type="ECO:0000259" key="2">
    <source>
        <dbReference type="Pfam" id="PF00195"/>
    </source>
</evidence>
<reference evidence="3 4" key="1">
    <citation type="submission" date="2021-06" db="EMBL/GenBank/DDBJ databases">
        <title>Complete genome of Haloferula helveola possessing various polysaccharide degrading enzymes.</title>
        <authorList>
            <person name="Takami H."/>
            <person name="Huang C."/>
            <person name="Hamasaki K."/>
        </authorList>
    </citation>
    <scope>NUCLEOTIDE SEQUENCE [LARGE SCALE GENOMIC DNA]</scope>
    <source>
        <strain evidence="3 4">CN-1</strain>
    </source>
</reference>
<keyword evidence="4" id="KW-1185">Reference proteome</keyword>
<name>A0ABN6H5A8_9BACT</name>
<feature type="domain" description="Chalcone/stilbene synthase N-terminal" evidence="2">
    <location>
        <begin position="60"/>
        <end position="202"/>
    </location>
</feature>
<organism evidence="3 4">
    <name type="scientific">Haloferula helveola</name>
    <dbReference type="NCBI Taxonomy" id="490095"/>
    <lineage>
        <taxon>Bacteria</taxon>
        <taxon>Pseudomonadati</taxon>
        <taxon>Verrucomicrobiota</taxon>
        <taxon>Verrucomicrobiia</taxon>
        <taxon>Verrucomicrobiales</taxon>
        <taxon>Verrucomicrobiaceae</taxon>
        <taxon>Haloferula</taxon>
    </lineage>
</organism>
<dbReference type="PANTHER" id="PTHR11877">
    <property type="entry name" value="HYDROXYMETHYLGLUTARYL-COA SYNTHASE"/>
    <property type="match status" value="1"/>
</dbReference>
<dbReference type="PANTHER" id="PTHR11877:SF46">
    <property type="entry name" value="TYPE III POLYKETIDE SYNTHASE A"/>
    <property type="match status" value="1"/>
</dbReference>
<keyword evidence="1" id="KW-0808">Transferase</keyword>
<evidence type="ECO:0000313" key="4">
    <source>
        <dbReference type="Proteomes" id="UP001374893"/>
    </source>
</evidence>
<evidence type="ECO:0000256" key="1">
    <source>
        <dbReference type="ARBA" id="ARBA00022679"/>
    </source>
</evidence>
<dbReference type="RefSeq" id="WP_338685175.1">
    <property type="nucleotide sequence ID" value="NZ_AP024702.1"/>
</dbReference>
<gene>
    <name evidence="3" type="ORF">HAHE_27220</name>
</gene>
<dbReference type="PIRSF" id="PIRSF000451">
    <property type="entry name" value="PKS_III"/>
    <property type="match status" value="1"/>
</dbReference>
<dbReference type="InterPro" id="IPR011141">
    <property type="entry name" value="Polyketide_synthase_type-III"/>
</dbReference>
<dbReference type="Gene3D" id="3.40.47.10">
    <property type="match status" value="2"/>
</dbReference>
<dbReference type="Pfam" id="PF00195">
    <property type="entry name" value="Chal_sti_synt_N"/>
    <property type="match status" value="1"/>
</dbReference>
<dbReference type="Proteomes" id="UP001374893">
    <property type="component" value="Chromosome"/>
</dbReference>
<evidence type="ECO:0000313" key="3">
    <source>
        <dbReference type="EMBL" id="BCX48814.1"/>
    </source>
</evidence>